<protein>
    <submittedName>
        <fullName evidence="2">DUF3306 domain-containing protein</fullName>
    </submittedName>
</protein>
<dbReference type="Proteomes" id="UP001208041">
    <property type="component" value="Unassembled WGS sequence"/>
</dbReference>
<evidence type="ECO:0000313" key="2">
    <source>
        <dbReference type="EMBL" id="MCV6825088.1"/>
    </source>
</evidence>
<dbReference type="RefSeq" id="WP_263953913.1">
    <property type="nucleotide sequence ID" value="NZ_JAOYFC010000002.1"/>
</dbReference>
<feature type="compositionally biased region" description="Acidic residues" evidence="1">
    <location>
        <begin position="146"/>
        <end position="156"/>
    </location>
</feature>
<name>A0AAE3LRX1_9RHOB</name>
<gene>
    <name evidence="2" type="ORF">OH136_11035</name>
</gene>
<evidence type="ECO:0000256" key="1">
    <source>
        <dbReference type="SAM" id="MobiDB-lite"/>
    </source>
</evidence>
<comment type="caution">
    <text evidence="2">The sequence shown here is derived from an EMBL/GenBank/DDBJ whole genome shotgun (WGS) entry which is preliminary data.</text>
</comment>
<evidence type="ECO:0000313" key="3">
    <source>
        <dbReference type="Proteomes" id="UP001208041"/>
    </source>
</evidence>
<feature type="region of interest" description="Disordered" evidence="1">
    <location>
        <begin position="19"/>
        <end position="40"/>
    </location>
</feature>
<dbReference type="AlphaFoldDB" id="A0AAE3LRX1"/>
<feature type="region of interest" description="Disordered" evidence="1">
    <location>
        <begin position="146"/>
        <end position="197"/>
    </location>
</feature>
<sequence length="197" mass="21728">MTTGRDFWSERIRSVQKEAEAEQEAAIEQERASQQELAAEKSDAEILAELDLPDPETLKAGDDFSAFMGKAVPERIRRKALRKLWGTNATLANLDGLVDYGEDFTDSANVIEGMQTAYQVGKGMLAHVAKQAEEAEIAALLEDEDTYDAAEEDGTEPELALSSNEAVEPVNSEAAPTELPKRRMRFRVEQPQERVGG</sequence>
<dbReference type="Pfam" id="PF11748">
    <property type="entry name" value="DUF3306"/>
    <property type="match status" value="1"/>
</dbReference>
<dbReference type="InterPro" id="IPR021735">
    <property type="entry name" value="DUF3306"/>
</dbReference>
<organism evidence="2 3">
    <name type="scientific">Halocynthiibacter halioticoli</name>
    <dbReference type="NCBI Taxonomy" id="2986804"/>
    <lineage>
        <taxon>Bacteria</taxon>
        <taxon>Pseudomonadati</taxon>
        <taxon>Pseudomonadota</taxon>
        <taxon>Alphaproteobacteria</taxon>
        <taxon>Rhodobacterales</taxon>
        <taxon>Paracoccaceae</taxon>
        <taxon>Halocynthiibacter</taxon>
    </lineage>
</organism>
<accession>A0AAE3LRX1</accession>
<dbReference type="EMBL" id="JAOYFC010000002">
    <property type="protein sequence ID" value="MCV6825088.1"/>
    <property type="molecule type" value="Genomic_DNA"/>
</dbReference>
<keyword evidence="3" id="KW-1185">Reference proteome</keyword>
<reference evidence="2" key="1">
    <citation type="submission" date="2022-10" db="EMBL/GenBank/DDBJ databases">
        <authorList>
            <person name="Yue Y."/>
        </authorList>
    </citation>
    <scope>NUCLEOTIDE SEQUENCE</scope>
    <source>
        <strain evidence="2">Z654</strain>
    </source>
</reference>
<proteinExistence type="predicted"/>
<feature type="compositionally biased region" description="Basic and acidic residues" evidence="1">
    <location>
        <begin position="28"/>
        <end position="40"/>
    </location>
</feature>
<feature type="compositionally biased region" description="Basic and acidic residues" evidence="1">
    <location>
        <begin position="186"/>
        <end position="197"/>
    </location>
</feature>